<dbReference type="EMBL" id="CVRI01000002">
    <property type="protein sequence ID" value="CRK86882.1"/>
    <property type="molecule type" value="Genomic_DNA"/>
</dbReference>
<dbReference type="Proteomes" id="UP000183832">
    <property type="component" value="Unassembled WGS sequence"/>
</dbReference>
<dbReference type="AlphaFoldDB" id="A0A1J1HH49"/>
<reference evidence="1 2" key="1">
    <citation type="submission" date="2015-04" db="EMBL/GenBank/DDBJ databases">
        <authorList>
            <person name="Syromyatnikov M.Y."/>
            <person name="Popov V.N."/>
        </authorList>
    </citation>
    <scope>NUCLEOTIDE SEQUENCE [LARGE SCALE GENOMIC DNA]</scope>
</reference>
<organism evidence="1 2">
    <name type="scientific">Clunio marinus</name>
    <dbReference type="NCBI Taxonomy" id="568069"/>
    <lineage>
        <taxon>Eukaryota</taxon>
        <taxon>Metazoa</taxon>
        <taxon>Ecdysozoa</taxon>
        <taxon>Arthropoda</taxon>
        <taxon>Hexapoda</taxon>
        <taxon>Insecta</taxon>
        <taxon>Pterygota</taxon>
        <taxon>Neoptera</taxon>
        <taxon>Endopterygota</taxon>
        <taxon>Diptera</taxon>
        <taxon>Nematocera</taxon>
        <taxon>Chironomoidea</taxon>
        <taxon>Chironomidae</taxon>
        <taxon>Clunio</taxon>
    </lineage>
</organism>
<protein>
    <submittedName>
        <fullName evidence="1">CLUMA_CG000707, isoform A</fullName>
    </submittedName>
</protein>
<name>A0A1J1HH49_9DIPT</name>
<evidence type="ECO:0000313" key="1">
    <source>
        <dbReference type="EMBL" id="CRK86882.1"/>
    </source>
</evidence>
<proteinExistence type="predicted"/>
<gene>
    <name evidence="1" type="ORF">CLUMA_CG000707</name>
</gene>
<keyword evidence="2" id="KW-1185">Reference proteome</keyword>
<evidence type="ECO:0000313" key="2">
    <source>
        <dbReference type="Proteomes" id="UP000183832"/>
    </source>
</evidence>
<accession>A0A1J1HH49</accession>
<sequence>MWVDDKEKALVRRRSCGISITKSSFYPQKKVEIYKPVFTYFLDIRMGVFGWMLISRYVNNPESYQQAILNECAKLWNANVCSQSLSLSGVSAYDRE</sequence>